<dbReference type="InterPro" id="IPR012317">
    <property type="entry name" value="Poly(ADP-ribose)pol_cat_dom"/>
</dbReference>
<evidence type="ECO:0000256" key="4">
    <source>
        <dbReference type="ARBA" id="ARBA00023027"/>
    </source>
</evidence>
<evidence type="ECO:0000256" key="2">
    <source>
        <dbReference type="ARBA" id="ARBA00022679"/>
    </source>
</evidence>
<organism evidence="7">
    <name type="scientific">viral metagenome</name>
    <dbReference type="NCBI Taxonomy" id="1070528"/>
    <lineage>
        <taxon>unclassified sequences</taxon>
        <taxon>metagenomes</taxon>
        <taxon>organismal metagenomes</taxon>
    </lineage>
</organism>
<keyword evidence="1" id="KW-0328">Glycosyltransferase</keyword>
<dbReference type="InterPro" id="IPR051838">
    <property type="entry name" value="ARTD_PARP"/>
</dbReference>
<evidence type="ECO:0000256" key="5">
    <source>
        <dbReference type="SAM" id="MobiDB-lite"/>
    </source>
</evidence>
<dbReference type="EMBL" id="MN739762">
    <property type="protein sequence ID" value="QHT25281.1"/>
    <property type="molecule type" value="Genomic_DNA"/>
</dbReference>
<keyword evidence="4" id="KW-0520">NAD</keyword>
<accession>A0A6C0E9J0</accession>
<sequence length="497" mass="56221">MSDSETEQYDSDLSENHSDSEIDDGNDLNLGDVVASEGHCISDNSSNKYEKQFTKDVEFLIESGIVFIPQVNSRMMNLTVLYNISHMSQDYLSILGLDNNKCISLCLNFNAGYLTSLETPTITITDAGSIQWQLMNCLKQFIYNNLQGYIDKYNSNKYHHSDSYITNLIKHFIERVNNPGYYCVNCDKKLKYQGLKPVSCGNALCYYQFTELGLSCYQKNATGSTTSGLLNEFKFYPAICKILCYFAYACLTSHRCSKIFEEMPEHILNQFNGDRDKAFSKMKKILETLPDMDSLSLLDTESELKLTLNATDDDAYYLVRWILLTCRAHLEVVDPADKEFVEDINIAGKKAANGYQMSSSYNIKAVFKYISNPPEREQAFCSISKSPNVTKHNGFHGSPIENWHSILRKSLINCSGTDKQLHGAAYGNGIYLAPDFGTSYGYARTNDVVWKPGNLENIRCMVYCEILDDGSSGFKGANPYYVISNENLVRTKYLIAF</sequence>
<feature type="region of interest" description="Disordered" evidence="5">
    <location>
        <begin position="1"/>
        <end position="28"/>
    </location>
</feature>
<dbReference type="PROSITE" id="PS51059">
    <property type="entry name" value="PARP_CATALYTIC"/>
    <property type="match status" value="1"/>
</dbReference>
<dbReference type="SUPFAM" id="SSF56399">
    <property type="entry name" value="ADP-ribosylation"/>
    <property type="match status" value="1"/>
</dbReference>
<dbReference type="PANTHER" id="PTHR21328">
    <property type="entry name" value="POLY ADP-RIBOSE POLYMERASE FAMILY, MEMBER PARP"/>
    <property type="match status" value="1"/>
</dbReference>
<proteinExistence type="predicted"/>
<dbReference type="GO" id="GO:0016779">
    <property type="term" value="F:nucleotidyltransferase activity"/>
    <property type="evidence" value="ECO:0007669"/>
    <property type="project" value="UniProtKB-KW"/>
</dbReference>
<keyword evidence="2" id="KW-0808">Transferase</keyword>
<evidence type="ECO:0000256" key="1">
    <source>
        <dbReference type="ARBA" id="ARBA00022676"/>
    </source>
</evidence>
<evidence type="ECO:0000313" key="7">
    <source>
        <dbReference type="EMBL" id="QHT25281.1"/>
    </source>
</evidence>
<dbReference type="Gene3D" id="3.90.228.10">
    <property type="match status" value="1"/>
</dbReference>
<dbReference type="AlphaFoldDB" id="A0A6C0E9J0"/>
<feature type="domain" description="PARP catalytic" evidence="6">
    <location>
        <begin position="310"/>
        <end position="497"/>
    </location>
</feature>
<dbReference type="Pfam" id="PF00644">
    <property type="entry name" value="PARP"/>
    <property type="match status" value="1"/>
</dbReference>
<reference evidence="7" key="1">
    <citation type="journal article" date="2020" name="Nature">
        <title>Giant virus diversity and host interactions through global metagenomics.</title>
        <authorList>
            <person name="Schulz F."/>
            <person name="Roux S."/>
            <person name="Paez-Espino D."/>
            <person name="Jungbluth S."/>
            <person name="Walsh D.A."/>
            <person name="Denef V.J."/>
            <person name="McMahon K.D."/>
            <person name="Konstantinidis K.T."/>
            <person name="Eloe-Fadrosh E.A."/>
            <person name="Kyrpides N.C."/>
            <person name="Woyke T."/>
        </authorList>
    </citation>
    <scope>NUCLEOTIDE SEQUENCE</scope>
    <source>
        <strain evidence="7">GVMAG-M-3300023179-150</strain>
    </source>
</reference>
<name>A0A6C0E9J0_9ZZZZ</name>
<evidence type="ECO:0000256" key="3">
    <source>
        <dbReference type="ARBA" id="ARBA00022695"/>
    </source>
</evidence>
<evidence type="ECO:0000259" key="6">
    <source>
        <dbReference type="PROSITE" id="PS51059"/>
    </source>
</evidence>
<feature type="compositionally biased region" description="Acidic residues" evidence="5">
    <location>
        <begin position="1"/>
        <end position="13"/>
    </location>
</feature>
<keyword evidence="3" id="KW-0548">Nucleotidyltransferase</keyword>
<protein>
    <recommendedName>
        <fullName evidence="6">PARP catalytic domain-containing protein</fullName>
    </recommendedName>
</protein>
<dbReference type="GO" id="GO:0003950">
    <property type="term" value="F:NAD+ poly-ADP-ribosyltransferase activity"/>
    <property type="evidence" value="ECO:0007669"/>
    <property type="project" value="InterPro"/>
</dbReference>